<dbReference type="AlphaFoldDB" id="A0A1M7NGG3"/>
<protein>
    <submittedName>
        <fullName evidence="1">Uncharacterized protein</fullName>
    </submittedName>
</protein>
<dbReference type="Proteomes" id="UP000184038">
    <property type="component" value="Unassembled WGS sequence"/>
</dbReference>
<sequence>MINKGGSKTVEINNPVLDNIRTGSALKDDSLHAFNDIIDNYAGDATKFSLVGGDGVERSLYQIEGSLNGKQGIFEWIVDPDPAKGVTHRRFIEGIGITGKPNARP</sequence>
<dbReference type="STRING" id="1120996.SAMN02746066_04485"/>
<gene>
    <name evidence="1" type="ORF">SAMN02746066_04485</name>
</gene>
<name>A0A1M7NGG3_9FIRM</name>
<dbReference type="EMBL" id="FRCP01000028">
    <property type="protein sequence ID" value="SHN02849.1"/>
    <property type="molecule type" value="Genomic_DNA"/>
</dbReference>
<keyword evidence="2" id="KW-1185">Reference proteome</keyword>
<evidence type="ECO:0000313" key="1">
    <source>
        <dbReference type="EMBL" id="SHN02849.1"/>
    </source>
</evidence>
<evidence type="ECO:0000313" key="2">
    <source>
        <dbReference type="Proteomes" id="UP000184038"/>
    </source>
</evidence>
<organism evidence="1 2">
    <name type="scientific">Anaerosporobacter mobilis DSM 15930</name>
    <dbReference type="NCBI Taxonomy" id="1120996"/>
    <lineage>
        <taxon>Bacteria</taxon>
        <taxon>Bacillati</taxon>
        <taxon>Bacillota</taxon>
        <taxon>Clostridia</taxon>
        <taxon>Lachnospirales</taxon>
        <taxon>Lachnospiraceae</taxon>
        <taxon>Anaerosporobacter</taxon>
    </lineage>
</organism>
<accession>A0A1M7NGG3</accession>
<reference evidence="1 2" key="1">
    <citation type="submission" date="2016-11" db="EMBL/GenBank/DDBJ databases">
        <authorList>
            <person name="Jaros S."/>
            <person name="Januszkiewicz K."/>
            <person name="Wedrychowicz H."/>
        </authorList>
    </citation>
    <scope>NUCLEOTIDE SEQUENCE [LARGE SCALE GENOMIC DNA]</scope>
    <source>
        <strain evidence="1 2">DSM 15930</strain>
    </source>
</reference>
<proteinExistence type="predicted"/>